<keyword evidence="1" id="KW-0812">Transmembrane</keyword>
<reference evidence="2" key="1">
    <citation type="submission" date="2015-07" db="EMBL/GenBank/DDBJ databases">
        <title>MeaNS - Measles Nucleotide Surveillance Program.</title>
        <authorList>
            <person name="Tran T."/>
            <person name="Druce J."/>
        </authorList>
    </citation>
    <scope>NUCLEOTIDE SEQUENCE</scope>
    <source>
        <strain evidence="2">UCB-OBI-ISO-001</strain>
        <tissue evidence="2">Gonad</tissue>
    </source>
</reference>
<dbReference type="EMBL" id="KQ415994">
    <property type="protein sequence ID" value="KOF99227.1"/>
    <property type="molecule type" value="Genomic_DNA"/>
</dbReference>
<proteinExistence type="predicted"/>
<keyword evidence="1" id="KW-1133">Transmembrane helix</keyword>
<sequence>MKDENKNLPLINVTHLYHHPIAAAVAAVITIIIFVISSSNLVRGQPCLPISPLLHFIAL</sequence>
<feature type="transmembrane region" description="Helical" evidence="1">
    <location>
        <begin position="16"/>
        <end position="36"/>
    </location>
</feature>
<keyword evidence="1" id="KW-0472">Membrane</keyword>
<organism evidence="2">
    <name type="scientific">Octopus bimaculoides</name>
    <name type="common">California two-spotted octopus</name>
    <dbReference type="NCBI Taxonomy" id="37653"/>
    <lineage>
        <taxon>Eukaryota</taxon>
        <taxon>Metazoa</taxon>
        <taxon>Spiralia</taxon>
        <taxon>Lophotrochozoa</taxon>
        <taxon>Mollusca</taxon>
        <taxon>Cephalopoda</taxon>
        <taxon>Coleoidea</taxon>
        <taxon>Octopodiformes</taxon>
        <taxon>Octopoda</taxon>
        <taxon>Incirrata</taxon>
        <taxon>Octopodidae</taxon>
        <taxon>Octopus</taxon>
    </lineage>
</organism>
<name>A0A0L8ICQ0_OCTBM</name>
<dbReference type="AlphaFoldDB" id="A0A0L8ICQ0"/>
<protein>
    <submittedName>
        <fullName evidence="2">Uncharacterized protein</fullName>
    </submittedName>
</protein>
<accession>A0A0L8ICQ0</accession>
<gene>
    <name evidence="2" type="ORF">OCBIM_22018511mg</name>
</gene>
<evidence type="ECO:0000256" key="1">
    <source>
        <dbReference type="SAM" id="Phobius"/>
    </source>
</evidence>
<evidence type="ECO:0000313" key="2">
    <source>
        <dbReference type="EMBL" id="KOF99227.1"/>
    </source>
</evidence>